<evidence type="ECO:0000313" key="1">
    <source>
        <dbReference type="EMBL" id="KZL05022.1"/>
    </source>
</evidence>
<dbReference type="InterPro" id="IPR010263">
    <property type="entry name" value="T6SS_TssK"/>
</dbReference>
<dbReference type="PANTHER" id="PTHR35566:SF1">
    <property type="entry name" value="TYPE VI SECRETION SYSTEM BASEPLATE COMPONENT TSSK1"/>
    <property type="match status" value="1"/>
</dbReference>
<dbReference type="Proteomes" id="UP000076577">
    <property type="component" value="Unassembled WGS sequence"/>
</dbReference>
<dbReference type="Pfam" id="PF05936">
    <property type="entry name" value="T6SS_VasE"/>
    <property type="match status" value="1"/>
</dbReference>
<dbReference type="PATRIC" id="fig|989403.3.peg.5005"/>
<name>A0A165SYH5_9HYPH</name>
<dbReference type="OrthoDB" id="9775333at2"/>
<protein>
    <recommendedName>
        <fullName evidence="3">Type VI secretion protein</fullName>
    </recommendedName>
</protein>
<dbReference type="STRING" id="989403.SAMN05421798_11526"/>
<dbReference type="PANTHER" id="PTHR35566">
    <property type="entry name" value="BLR3599 PROTEIN"/>
    <property type="match status" value="1"/>
</dbReference>
<evidence type="ECO:0008006" key="3">
    <source>
        <dbReference type="Google" id="ProtNLM"/>
    </source>
</evidence>
<proteinExistence type="predicted"/>
<keyword evidence="2" id="KW-1185">Reference proteome</keyword>
<evidence type="ECO:0000313" key="2">
    <source>
        <dbReference type="Proteomes" id="UP000076577"/>
    </source>
</evidence>
<comment type="caution">
    <text evidence="1">The sequence shown here is derived from an EMBL/GenBank/DDBJ whole genome shotgun (WGS) entry which is preliminary data.</text>
</comment>
<organism evidence="1 2">
    <name type="scientific">Pseudovibrio axinellae</name>
    <dbReference type="NCBI Taxonomy" id="989403"/>
    <lineage>
        <taxon>Bacteria</taxon>
        <taxon>Pseudomonadati</taxon>
        <taxon>Pseudomonadota</taxon>
        <taxon>Alphaproteobacteria</taxon>
        <taxon>Hyphomicrobiales</taxon>
        <taxon>Stappiaceae</taxon>
        <taxon>Pseudovibrio</taxon>
    </lineage>
</organism>
<dbReference type="EMBL" id="LMCB01000160">
    <property type="protein sequence ID" value="KZL05022.1"/>
    <property type="molecule type" value="Genomic_DNA"/>
</dbReference>
<dbReference type="AlphaFoldDB" id="A0A165SYH5"/>
<sequence length="449" mass="50487">MSLRNHVIWRDGLFLKPHHFQQQQRYFEHLLRSQSDAIDPYLKGVGRLEINKESLLHGKILIDYIQGIFPDGTLIDVPGETIPPAPLDVGNENVVGQKVYLAIPLRSNGVPEVEDPIQPQDATRMSAVSQDVRNNTSADVEPFFVEVAQYRLRLMLEREDRSAFSCLPIARISDTSSDGSVKLDTEFLPMASSIDAQPRLRKTLDDLVGLLRQRASHIASRLGTPGQRGVSDVSDFLMLQTINRLWPEFRHMSSLKGSHPKTLYKMFSSAAGELATFTHEQRMPSVWPAYHHEEPQICFDPVINSLRQSLSTIFEANAVALPLNKQKYGIITSPLSDRSLLGSAIFVIAVKASMELEELAKSFPAQTKVSSIERIRELIHLHLPGVVLQRLPSPPRQLPYHAGFSYFQLDANSAGWQYIENASGFAFHIAGEFADLQLQFWAIRNERTA</sequence>
<accession>A0A165SYH5</accession>
<gene>
    <name evidence="1" type="ORF">PsAD2_04573</name>
</gene>
<reference evidence="1 2" key="1">
    <citation type="journal article" date="2016" name="Front. Microbiol.">
        <title>Comparative Genomic Analysis Reveals a Diverse Repertoire of Genes Involved in Prokaryote-Eukaryote Interactions within the Pseudovibrio Genus.</title>
        <authorList>
            <person name="Romano S."/>
            <person name="Fernandez-Guerra A."/>
            <person name="Reen F.J."/>
            <person name="Glockner F.O."/>
            <person name="Crowley S.P."/>
            <person name="O'Sullivan O."/>
            <person name="Cotter P.D."/>
            <person name="Adams C."/>
            <person name="Dobson A.D."/>
            <person name="O'Gara F."/>
        </authorList>
    </citation>
    <scope>NUCLEOTIDE SEQUENCE [LARGE SCALE GENOMIC DNA]</scope>
    <source>
        <strain evidence="1 2">Ad2</strain>
    </source>
</reference>
<dbReference type="RefSeq" id="WP_074882280.1">
    <property type="nucleotide sequence ID" value="NZ_FOFM01000015.1"/>
</dbReference>
<dbReference type="NCBIfam" id="TIGR03353">
    <property type="entry name" value="VI_chp_4"/>
    <property type="match status" value="1"/>
</dbReference>